<dbReference type="Gene3D" id="3.40.50.2000">
    <property type="entry name" value="Glycogen Phosphorylase B"/>
    <property type="match status" value="1"/>
</dbReference>
<dbReference type="GO" id="GO:0016757">
    <property type="term" value="F:glycosyltransferase activity"/>
    <property type="evidence" value="ECO:0007669"/>
    <property type="project" value="UniProtKB-KW"/>
</dbReference>
<evidence type="ECO:0000256" key="1">
    <source>
        <dbReference type="ARBA" id="ARBA00022676"/>
    </source>
</evidence>
<sequence>MLLGNRLVVDHNLHVTFFVVAESKASTGESETIQSARAQNLLDIIQLPPVDISNKVEPNSPIFTTLTTIMRETNPLLGSTISALKPRPTALFVDIFGTAALDVAEEFHMLKYVFVTREIAQAAISLTVLGLLG</sequence>
<dbReference type="AlphaFoldDB" id="A0A7N2LYY4"/>
<dbReference type="SUPFAM" id="SSF53756">
    <property type="entry name" value="UDP-Glycosyltransferase/glycogen phosphorylase"/>
    <property type="match status" value="1"/>
</dbReference>
<keyword evidence="1" id="KW-0328">Glycosyltransferase</keyword>
<dbReference type="EMBL" id="LRBV02000006">
    <property type="status" value="NOT_ANNOTATED_CDS"/>
    <property type="molecule type" value="Genomic_DNA"/>
</dbReference>
<dbReference type="Proteomes" id="UP000594261">
    <property type="component" value="Chromosome 6"/>
</dbReference>
<evidence type="ECO:0000313" key="2">
    <source>
        <dbReference type="EnsemblPlants" id="QL06p045199:mrna"/>
    </source>
</evidence>
<reference evidence="2" key="2">
    <citation type="submission" date="2021-01" db="UniProtKB">
        <authorList>
            <consortium name="EnsemblPlants"/>
        </authorList>
    </citation>
    <scope>IDENTIFICATION</scope>
</reference>
<evidence type="ECO:0000313" key="3">
    <source>
        <dbReference type="Proteomes" id="UP000594261"/>
    </source>
</evidence>
<dbReference type="InParanoid" id="A0A7N2LYY4"/>
<dbReference type="EnsemblPlants" id="QL06p045199:mrna">
    <property type="protein sequence ID" value="QL06p045199:mrna"/>
    <property type="gene ID" value="QL06p045199"/>
</dbReference>
<keyword evidence="3" id="KW-1185">Reference proteome</keyword>
<proteinExistence type="predicted"/>
<dbReference type="PANTHER" id="PTHR48046:SF1">
    <property type="entry name" value="GLYCOSYLTRANSFERASE-RELATED"/>
    <property type="match status" value="1"/>
</dbReference>
<dbReference type="PANTHER" id="PTHR48046">
    <property type="entry name" value="UDP-GLYCOSYLTRANSFERASE 72E1"/>
    <property type="match status" value="1"/>
</dbReference>
<accession>A0A7N2LYY4</accession>
<dbReference type="OMA" id="VIHHSCH"/>
<keyword evidence="1" id="KW-0808">Transferase</keyword>
<reference evidence="2 3" key="1">
    <citation type="journal article" date="2016" name="G3 (Bethesda)">
        <title>First Draft Assembly and Annotation of the Genome of a California Endemic Oak Quercus lobata Nee (Fagaceae).</title>
        <authorList>
            <person name="Sork V.L."/>
            <person name="Fitz-Gibbon S.T."/>
            <person name="Puiu D."/>
            <person name="Crepeau M."/>
            <person name="Gugger P.F."/>
            <person name="Sherman R."/>
            <person name="Stevens K."/>
            <person name="Langley C.H."/>
            <person name="Pellegrini M."/>
            <person name="Salzberg S.L."/>
        </authorList>
    </citation>
    <scope>NUCLEOTIDE SEQUENCE [LARGE SCALE GENOMIC DNA]</scope>
    <source>
        <strain evidence="2 3">cv. SW786</strain>
    </source>
</reference>
<protein>
    <submittedName>
        <fullName evidence="2">Uncharacterized protein</fullName>
    </submittedName>
</protein>
<organism evidence="2 3">
    <name type="scientific">Quercus lobata</name>
    <name type="common">Valley oak</name>
    <dbReference type="NCBI Taxonomy" id="97700"/>
    <lineage>
        <taxon>Eukaryota</taxon>
        <taxon>Viridiplantae</taxon>
        <taxon>Streptophyta</taxon>
        <taxon>Embryophyta</taxon>
        <taxon>Tracheophyta</taxon>
        <taxon>Spermatophyta</taxon>
        <taxon>Magnoliopsida</taxon>
        <taxon>eudicotyledons</taxon>
        <taxon>Gunneridae</taxon>
        <taxon>Pentapetalae</taxon>
        <taxon>rosids</taxon>
        <taxon>fabids</taxon>
        <taxon>Fagales</taxon>
        <taxon>Fagaceae</taxon>
        <taxon>Quercus</taxon>
    </lineage>
</organism>
<name>A0A7N2LYY4_QUELO</name>
<dbReference type="Gramene" id="QL06p045199:mrna">
    <property type="protein sequence ID" value="QL06p045199:mrna"/>
    <property type="gene ID" value="QL06p045199"/>
</dbReference>